<dbReference type="OrthoDB" id="9114861at2"/>
<dbReference type="AlphaFoldDB" id="A0A1I2AVD3"/>
<keyword evidence="2" id="KW-1185">Reference proteome</keyword>
<sequence>MKWNPPPSRHRSRRLRKKLRIGEFREWGFRVDVELHRPLAFEEQNALLSALLDESIEARGLAYGGSVGGGFVSRWGRGSATEDDREAVSAWLSAREEVKAVTAGPLRDAWHDGPHYA</sequence>
<organism evidence="1 2">
    <name type="scientific">Paracidovorax wautersii</name>
    <dbReference type="NCBI Taxonomy" id="1177982"/>
    <lineage>
        <taxon>Bacteria</taxon>
        <taxon>Pseudomonadati</taxon>
        <taxon>Pseudomonadota</taxon>
        <taxon>Betaproteobacteria</taxon>
        <taxon>Burkholderiales</taxon>
        <taxon>Comamonadaceae</taxon>
        <taxon>Paracidovorax</taxon>
    </lineage>
</organism>
<dbReference type="PANTHER" id="PTHR38778">
    <property type="entry name" value="CYTOPLASMIC PROTEIN-RELATED"/>
    <property type="match status" value="1"/>
</dbReference>
<evidence type="ECO:0000313" key="2">
    <source>
        <dbReference type="Proteomes" id="UP000199119"/>
    </source>
</evidence>
<name>A0A1I2AVD3_9BURK</name>
<dbReference type="STRING" id="1177982.SAMN04489711_102249"/>
<dbReference type="RefSeq" id="WP_092937771.1">
    <property type="nucleotide sequence ID" value="NZ_FONX01000002.1"/>
</dbReference>
<dbReference type="EMBL" id="FONX01000002">
    <property type="protein sequence ID" value="SFE47862.1"/>
    <property type="molecule type" value="Genomic_DNA"/>
</dbReference>
<dbReference type="InterPro" id="IPR007416">
    <property type="entry name" value="YggL_50S_bp"/>
</dbReference>
<evidence type="ECO:0000313" key="1">
    <source>
        <dbReference type="EMBL" id="SFE47862.1"/>
    </source>
</evidence>
<proteinExistence type="predicted"/>
<evidence type="ECO:0008006" key="3">
    <source>
        <dbReference type="Google" id="ProtNLM"/>
    </source>
</evidence>
<dbReference type="GO" id="GO:0005829">
    <property type="term" value="C:cytosol"/>
    <property type="evidence" value="ECO:0007669"/>
    <property type="project" value="TreeGrafter"/>
</dbReference>
<dbReference type="PANTHER" id="PTHR38778:SF1">
    <property type="entry name" value="CYTOPLASMIC PROTEIN"/>
    <property type="match status" value="1"/>
</dbReference>
<dbReference type="Proteomes" id="UP000199119">
    <property type="component" value="Unassembled WGS sequence"/>
</dbReference>
<accession>A0A1I2AVD3</accession>
<protein>
    <recommendedName>
        <fullName evidence="3">DUF469 domain-containing protein</fullName>
    </recommendedName>
</protein>
<reference evidence="2" key="1">
    <citation type="submission" date="2016-10" db="EMBL/GenBank/DDBJ databases">
        <authorList>
            <person name="Varghese N."/>
            <person name="Submissions S."/>
        </authorList>
    </citation>
    <scope>NUCLEOTIDE SEQUENCE [LARGE SCALE GENOMIC DNA]</scope>
    <source>
        <strain evidence="2">DSM 27981</strain>
    </source>
</reference>
<gene>
    <name evidence="1" type="ORF">SAMN04489711_102249</name>
</gene>
<dbReference type="Pfam" id="PF04320">
    <property type="entry name" value="YggL_50S_bp"/>
    <property type="match status" value="1"/>
</dbReference>